<keyword evidence="1" id="KW-0378">Hydrolase</keyword>
<dbReference type="InterPro" id="IPR029021">
    <property type="entry name" value="Prot-tyrosine_phosphatase-like"/>
</dbReference>
<proteinExistence type="predicted"/>
<dbReference type="PROSITE" id="PS50056">
    <property type="entry name" value="TYR_PHOSPHATASE_2"/>
    <property type="match status" value="1"/>
</dbReference>
<evidence type="ECO:0000313" key="3">
    <source>
        <dbReference type="EMBL" id="TCP21272.1"/>
    </source>
</evidence>
<evidence type="ECO:0000313" key="4">
    <source>
        <dbReference type="Proteomes" id="UP000295733"/>
    </source>
</evidence>
<dbReference type="SUPFAM" id="SSF52799">
    <property type="entry name" value="(Phosphotyrosine protein) phosphatases II"/>
    <property type="match status" value="1"/>
</dbReference>
<comment type="caution">
    <text evidence="3">The sequence shown here is derived from an EMBL/GenBank/DDBJ whole genome shotgun (WGS) entry which is preliminary data.</text>
</comment>
<gene>
    <name evidence="3" type="ORF">EV656_11288</name>
</gene>
<feature type="domain" description="Tyrosine specific protein phosphatases" evidence="2">
    <location>
        <begin position="121"/>
        <end position="171"/>
    </location>
</feature>
<dbReference type="InterPro" id="IPR000387">
    <property type="entry name" value="Tyr_Pase_dom"/>
</dbReference>
<dbReference type="InterPro" id="IPR057023">
    <property type="entry name" value="PTP-SAK"/>
</dbReference>
<evidence type="ECO:0000259" key="2">
    <source>
        <dbReference type="PROSITE" id="PS50056"/>
    </source>
</evidence>
<dbReference type="Pfam" id="PF22784">
    <property type="entry name" value="PTP-SAK"/>
    <property type="match status" value="1"/>
</dbReference>
<dbReference type="RefSeq" id="WP_132605108.1">
    <property type="nucleotide sequence ID" value="NZ_NRRP01000003.1"/>
</dbReference>
<protein>
    <submittedName>
        <fullName evidence="3">Protein tyrosine/serine phosphatase</fullName>
    </submittedName>
</protein>
<dbReference type="EMBL" id="SLXL01000012">
    <property type="protein sequence ID" value="TCP21272.1"/>
    <property type="molecule type" value="Genomic_DNA"/>
</dbReference>
<evidence type="ECO:0000256" key="1">
    <source>
        <dbReference type="ARBA" id="ARBA00022801"/>
    </source>
</evidence>
<organism evidence="3 4">
    <name type="scientific">Rhodovulum adriaticum</name>
    <name type="common">Rhodopseudomonas adriatica</name>
    <dbReference type="NCBI Taxonomy" id="35804"/>
    <lineage>
        <taxon>Bacteria</taxon>
        <taxon>Pseudomonadati</taxon>
        <taxon>Pseudomonadota</taxon>
        <taxon>Alphaproteobacteria</taxon>
        <taxon>Rhodobacterales</taxon>
        <taxon>Paracoccaceae</taxon>
        <taxon>Rhodovulum</taxon>
    </lineage>
</organism>
<reference evidence="3 4" key="1">
    <citation type="submission" date="2019-03" db="EMBL/GenBank/DDBJ databases">
        <title>Genomic Encyclopedia of Type Strains, Phase IV (KMG-IV): sequencing the most valuable type-strain genomes for metagenomic binning, comparative biology and taxonomic classification.</title>
        <authorList>
            <person name="Goeker M."/>
        </authorList>
    </citation>
    <scope>NUCLEOTIDE SEQUENCE [LARGE SCALE GENOMIC DNA]</scope>
    <source>
        <strain evidence="3 4">DSM 2781</strain>
    </source>
</reference>
<dbReference type="Gene3D" id="3.90.190.10">
    <property type="entry name" value="Protein tyrosine phosphatase superfamily"/>
    <property type="match status" value="1"/>
</dbReference>
<name>A0A4R2NIZ3_RHOAD</name>
<accession>A0A4R2NIZ3</accession>
<sequence>MTNLLKSRLDALERYMRRKLDGDISTPAGRRAAFWHFQLMDHAFLRILWTNLHEIAPGIWRSNQPDRRRLHRYHAMGIRTVVSLRAATPSSHMLFEQETCAELGMTFLTATIRARRLLPPERYLALLDIFETAERPLLFHCKSGADRAGLAAALYLMHIEGKSVEEAAKMLSPRYLHSRNTRTGILDHMLAAYAADTADRPMPIREWLETRYDAAAITEDFKRWQAAGGRR</sequence>
<dbReference type="AlphaFoldDB" id="A0A4R2NIZ3"/>
<dbReference type="OrthoDB" id="9814896at2"/>
<dbReference type="GO" id="GO:0016791">
    <property type="term" value="F:phosphatase activity"/>
    <property type="evidence" value="ECO:0007669"/>
    <property type="project" value="UniProtKB-ARBA"/>
</dbReference>
<dbReference type="Proteomes" id="UP000295733">
    <property type="component" value="Unassembled WGS sequence"/>
</dbReference>
<keyword evidence="4" id="KW-1185">Reference proteome</keyword>